<reference evidence="4" key="1">
    <citation type="submission" date="2014-11" db="EMBL/GenBank/DDBJ databases">
        <authorList>
            <person name="Otto D Thomas"/>
            <person name="Naeem Raeece"/>
        </authorList>
    </citation>
    <scope>NUCLEOTIDE SEQUENCE</scope>
</reference>
<dbReference type="GO" id="GO:0071039">
    <property type="term" value="P:nuclear polyadenylation-dependent CUT catabolic process"/>
    <property type="evidence" value="ECO:0007669"/>
    <property type="project" value="TreeGrafter"/>
</dbReference>
<dbReference type="GO" id="GO:0071044">
    <property type="term" value="P:histone mRNA catabolic process"/>
    <property type="evidence" value="ECO:0007669"/>
    <property type="project" value="TreeGrafter"/>
</dbReference>
<evidence type="ECO:0000259" key="3">
    <source>
        <dbReference type="SMART" id="SM00474"/>
    </source>
</evidence>
<dbReference type="GO" id="GO:0071036">
    <property type="term" value="P:nuclear polyadenylation-dependent snoRNA catabolic process"/>
    <property type="evidence" value="ECO:0007669"/>
    <property type="project" value="TreeGrafter"/>
</dbReference>
<dbReference type="GO" id="GO:0000467">
    <property type="term" value="P:exonucleolytic trimming to generate mature 3'-end of 5.8S rRNA from tricistronic rRNA transcript (SSU-rRNA, 5.8S rRNA, LSU-rRNA)"/>
    <property type="evidence" value="ECO:0007669"/>
    <property type="project" value="InterPro"/>
</dbReference>
<protein>
    <recommendedName>
        <fullName evidence="3">3'-5' exonuclease domain-containing protein</fullName>
    </recommendedName>
</protein>
<evidence type="ECO:0000256" key="1">
    <source>
        <dbReference type="SAM" id="MobiDB-lite"/>
    </source>
</evidence>
<feature type="region of interest" description="Disordered" evidence="1">
    <location>
        <begin position="772"/>
        <end position="827"/>
    </location>
</feature>
<dbReference type="GO" id="GO:0071035">
    <property type="term" value="P:nuclear polyadenylation-dependent rRNA catabolic process"/>
    <property type="evidence" value="ECO:0007669"/>
    <property type="project" value="TreeGrafter"/>
</dbReference>
<evidence type="ECO:0000313" key="4">
    <source>
        <dbReference type="EMBL" id="CEM52232.1"/>
    </source>
</evidence>
<dbReference type="GO" id="GO:0071051">
    <property type="term" value="P:poly(A)-dependent snoRNA 3'-end processing"/>
    <property type="evidence" value="ECO:0007669"/>
    <property type="project" value="TreeGrafter"/>
</dbReference>
<dbReference type="AlphaFoldDB" id="A0A0G4I5E9"/>
<dbReference type="InterPro" id="IPR002562">
    <property type="entry name" value="3'-5'_exonuclease_dom"/>
</dbReference>
<dbReference type="GO" id="GO:0000176">
    <property type="term" value="C:nuclear exosome (RNase complex)"/>
    <property type="evidence" value="ECO:0007669"/>
    <property type="project" value="TreeGrafter"/>
</dbReference>
<dbReference type="Gene3D" id="3.30.420.10">
    <property type="entry name" value="Ribonuclease H-like superfamily/Ribonuclease H"/>
    <property type="match status" value="1"/>
</dbReference>
<feature type="region of interest" description="Disordered" evidence="1">
    <location>
        <begin position="1155"/>
        <end position="1174"/>
    </location>
</feature>
<dbReference type="PANTHER" id="PTHR12124">
    <property type="entry name" value="POLYMYOSITIS/SCLERODERMA AUTOANTIGEN-RELATED"/>
    <property type="match status" value="1"/>
</dbReference>
<keyword evidence="2" id="KW-0472">Membrane</keyword>
<feature type="transmembrane region" description="Helical" evidence="2">
    <location>
        <begin position="20"/>
        <end position="39"/>
    </location>
</feature>
<feature type="compositionally biased region" description="Low complexity" evidence="1">
    <location>
        <begin position="1001"/>
        <end position="1018"/>
    </location>
</feature>
<sequence length="1242" mass="138427">MSNHLSDLWMSLLTSPQDIFRLAVAITVGALSLYCLSYWRRRLQRLLLRFQTRGAASETSSRSVAVSSECPSWLPALRLFVESDSQKWRKRRDWKRAVAFVNTKAHLRQVARYLALSPVIGVDVEHHAGGSYEGTTCLLQVSDGSCEFVIDALALRDSIGELMGPLFSDGSVVKVLYGADNDVTWLQRDFGLRLNGLFDVRRAVSGLGMRETSLVDLWKRTCGFEMSTAEKHLLQISDWSQRPLSAEQLLYARVDVSFLPRLFFLSAAAVAVRDAAARRRNVGGVRSQKEGVQEVKEEEERSPCRTPLLLLDHSAEEWVRRGLGRVLQEEMEEGAERHCRWEDALDSFVRSTHRRVWFVSSFFDRAHSLVERVAGFLVKPVKKETQISIWDGNDAVEFHGKESDDSSVGLQGVGTCGGGILSFLREAAMLPELQSYGRQPLGPPVSERETQAAVPLPPSYLSAELELKFESLSGKEFKSKRQIGCGHGLSLCAPVLDTDTNILSESGSFQYTPASCGCYHSEFKRAVRRGGDPDGSLEAEAFFAFLFALRDHRAREADEAPECVMPTDALLEVSNRAAVEEERCGGGDALWGLAAEGHRDWLRRKFEVGFSRKVCFGFCPSGIDDNGEEGEGLPVPLLWRNRATEREREAEGEKGKKVKGDQKVLDRVRQAGFASMEALREEIAKQPPEVLRRIERMRDDRKARYLSFCKRFAAKKQVYENCELLAPDGTLLSHCDSKKVQWYLDKGLADLETEKPLRIRLRFEPTGRSACRQRERELSGGTGSAAGAGEILGEEAPHRGRGNGLVPTGEAVGEEEEKEESETADRQQIQQDLYYVSPKENRCVVCGSRQHFLRFHVVPSCYRTHFPAEFKSHGSHDVLLLCVPCHERANAAFHRLRLRLSEEAGCPLHFQNEQERSEAAKAHNAKKAATALVRALASMPEGRIASLCGQTVKWLESLGGWGREQVRRAGRDELEKLRKSLQSRRVEEERGRKRAEEMMKGSISNESESESESIPGSPSMLFCGDENEGREVVSNSREKGKVPPANEGISAASHLLSHRSSDAVVSSVRCLAGPLGDLGPDEKGENLEFKEKREILAKFLLLCEDKQRTETEEGGAAESEGEQRERLSEAAVALLLGTYAHSPLKLARRVNAKGEAEKAGKGEETQEGGNGKKGVRVPYDHGRCVVAAIQESGDKEAIPDLVRRCRVFFVHEMAPKFLPENWAVDHKVARSFGEKSVFTQES</sequence>
<keyword evidence="2" id="KW-0812">Transmembrane</keyword>
<dbReference type="InterPro" id="IPR012337">
    <property type="entry name" value="RNaseH-like_sf"/>
</dbReference>
<dbReference type="InterPro" id="IPR036397">
    <property type="entry name" value="RNaseH_sf"/>
</dbReference>
<feature type="compositionally biased region" description="Basic and acidic residues" evidence="1">
    <location>
        <begin position="981"/>
        <end position="999"/>
    </location>
</feature>
<keyword evidence="2" id="KW-1133">Transmembrane helix</keyword>
<dbReference type="SUPFAM" id="SSF53098">
    <property type="entry name" value="Ribonuclease H-like"/>
    <property type="match status" value="1"/>
</dbReference>
<dbReference type="PANTHER" id="PTHR12124:SF47">
    <property type="entry name" value="EXOSOME COMPONENT 10"/>
    <property type="match status" value="1"/>
</dbReference>
<accession>A0A0G4I5E9</accession>
<feature type="region of interest" description="Disordered" evidence="1">
    <location>
        <begin position="981"/>
        <end position="1018"/>
    </location>
</feature>
<dbReference type="InterPro" id="IPR044876">
    <property type="entry name" value="HRDC_dom_sf"/>
</dbReference>
<dbReference type="GO" id="GO:0071040">
    <property type="term" value="P:nuclear polyadenylation-dependent antisense transcript catabolic process"/>
    <property type="evidence" value="ECO:0007669"/>
    <property type="project" value="TreeGrafter"/>
</dbReference>
<organism evidence="4">
    <name type="scientific">Chromera velia CCMP2878</name>
    <dbReference type="NCBI Taxonomy" id="1169474"/>
    <lineage>
        <taxon>Eukaryota</taxon>
        <taxon>Sar</taxon>
        <taxon>Alveolata</taxon>
        <taxon>Colpodellida</taxon>
        <taxon>Chromeraceae</taxon>
        <taxon>Chromera</taxon>
    </lineage>
</organism>
<feature type="compositionally biased region" description="Basic and acidic residues" evidence="1">
    <location>
        <begin position="1155"/>
        <end position="1164"/>
    </location>
</feature>
<gene>
    <name evidence="4" type="ORF">Cvel_11156</name>
</gene>
<dbReference type="GO" id="GO:0071038">
    <property type="term" value="P:TRAMP-dependent tRNA surveillance pathway"/>
    <property type="evidence" value="ECO:0007669"/>
    <property type="project" value="TreeGrafter"/>
</dbReference>
<dbReference type="InterPro" id="IPR045092">
    <property type="entry name" value="Rrp6-like"/>
</dbReference>
<dbReference type="GO" id="GO:0000166">
    <property type="term" value="F:nucleotide binding"/>
    <property type="evidence" value="ECO:0007669"/>
    <property type="project" value="InterPro"/>
</dbReference>
<dbReference type="EMBL" id="CDMZ01005189">
    <property type="protein sequence ID" value="CEM52232.1"/>
    <property type="molecule type" value="Genomic_DNA"/>
</dbReference>
<dbReference type="GO" id="GO:0003727">
    <property type="term" value="F:single-stranded RNA binding"/>
    <property type="evidence" value="ECO:0007669"/>
    <property type="project" value="TreeGrafter"/>
</dbReference>
<proteinExistence type="predicted"/>
<dbReference type="SMART" id="SM00474">
    <property type="entry name" value="35EXOc"/>
    <property type="match status" value="1"/>
</dbReference>
<feature type="domain" description="3'-5' exonuclease" evidence="3">
    <location>
        <begin position="98"/>
        <end position="271"/>
    </location>
</feature>
<dbReference type="GO" id="GO:0071037">
    <property type="term" value="P:nuclear polyadenylation-dependent snRNA catabolic process"/>
    <property type="evidence" value="ECO:0007669"/>
    <property type="project" value="TreeGrafter"/>
</dbReference>
<dbReference type="GO" id="GO:0005730">
    <property type="term" value="C:nucleolus"/>
    <property type="evidence" value="ECO:0007669"/>
    <property type="project" value="TreeGrafter"/>
</dbReference>
<feature type="compositionally biased region" description="Acidic residues" evidence="1">
    <location>
        <begin position="812"/>
        <end position="822"/>
    </location>
</feature>
<dbReference type="Pfam" id="PF01612">
    <property type="entry name" value="DNA_pol_A_exo1"/>
    <property type="match status" value="1"/>
</dbReference>
<evidence type="ECO:0000256" key="2">
    <source>
        <dbReference type="SAM" id="Phobius"/>
    </source>
</evidence>
<name>A0A0G4I5E9_9ALVE</name>
<dbReference type="GO" id="GO:0000175">
    <property type="term" value="F:3'-5'-RNA exonuclease activity"/>
    <property type="evidence" value="ECO:0007669"/>
    <property type="project" value="InterPro"/>
</dbReference>
<dbReference type="InterPro" id="IPR010997">
    <property type="entry name" value="HRDC-like_sf"/>
</dbReference>
<dbReference type="VEuPathDB" id="CryptoDB:Cvel_11156"/>
<dbReference type="SUPFAM" id="SSF47819">
    <property type="entry name" value="HRDC-like"/>
    <property type="match status" value="1"/>
</dbReference>
<dbReference type="Gene3D" id="1.10.150.80">
    <property type="entry name" value="HRDC domain"/>
    <property type="match status" value="1"/>
</dbReference>